<dbReference type="Proteomes" id="UP001165498">
    <property type="component" value="Unassembled WGS sequence"/>
</dbReference>
<accession>A0ABT1QZH9</accession>
<feature type="domain" description="RNA polymerase sigma-70 region 2" evidence="5">
    <location>
        <begin position="30"/>
        <end position="96"/>
    </location>
</feature>
<evidence type="ECO:0000256" key="4">
    <source>
        <dbReference type="ARBA" id="ARBA00023163"/>
    </source>
</evidence>
<dbReference type="Pfam" id="PF08281">
    <property type="entry name" value="Sigma70_r4_2"/>
    <property type="match status" value="1"/>
</dbReference>
<evidence type="ECO:0000259" key="5">
    <source>
        <dbReference type="Pfam" id="PF04542"/>
    </source>
</evidence>
<proteinExistence type="inferred from homology"/>
<evidence type="ECO:0000259" key="6">
    <source>
        <dbReference type="Pfam" id="PF08281"/>
    </source>
</evidence>
<evidence type="ECO:0000313" key="7">
    <source>
        <dbReference type="EMBL" id="MCQ4167695.1"/>
    </source>
</evidence>
<dbReference type="Pfam" id="PF04542">
    <property type="entry name" value="Sigma70_r2"/>
    <property type="match status" value="1"/>
</dbReference>
<dbReference type="InterPro" id="IPR013325">
    <property type="entry name" value="RNA_pol_sigma_r2"/>
</dbReference>
<dbReference type="InterPro" id="IPR036388">
    <property type="entry name" value="WH-like_DNA-bd_sf"/>
</dbReference>
<name>A0ABT1QZH9_9GAMM</name>
<dbReference type="SUPFAM" id="SSF88659">
    <property type="entry name" value="Sigma3 and sigma4 domains of RNA polymerase sigma factors"/>
    <property type="match status" value="1"/>
</dbReference>
<dbReference type="InterPro" id="IPR007627">
    <property type="entry name" value="RNA_pol_sigma70_r2"/>
</dbReference>
<dbReference type="SUPFAM" id="SSF88946">
    <property type="entry name" value="Sigma2 domain of RNA polymerase sigma factors"/>
    <property type="match status" value="1"/>
</dbReference>
<feature type="domain" description="RNA polymerase sigma factor 70 region 4 type 2" evidence="6">
    <location>
        <begin position="121"/>
        <end position="172"/>
    </location>
</feature>
<dbReference type="NCBIfam" id="TIGR02937">
    <property type="entry name" value="sigma70-ECF"/>
    <property type="match status" value="1"/>
</dbReference>
<keyword evidence="8" id="KW-1185">Reference proteome</keyword>
<keyword evidence="2" id="KW-0805">Transcription regulation</keyword>
<dbReference type="Gene3D" id="1.10.1740.10">
    <property type="match status" value="1"/>
</dbReference>
<dbReference type="PANTHER" id="PTHR43133">
    <property type="entry name" value="RNA POLYMERASE ECF-TYPE SIGMA FACTO"/>
    <property type="match status" value="1"/>
</dbReference>
<dbReference type="InterPro" id="IPR013324">
    <property type="entry name" value="RNA_pol_sigma_r3/r4-like"/>
</dbReference>
<organism evidence="7 8">
    <name type="scientific">Tahibacter harae</name>
    <dbReference type="NCBI Taxonomy" id="2963937"/>
    <lineage>
        <taxon>Bacteria</taxon>
        <taxon>Pseudomonadati</taxon>
        <taxon>Pseudomonadota</taxon>
        <taxon>Gammaproteobacteria</taxon>
        <taxon>Lysobacterales</taxon>
        <taxon>Rhodanobacteraceae</taxon>
        <taxon>Tahibacter</taxon>
    </lineage>
</organism>
<dbReference type="RefSeq" id="WP_255916877.1">
    <property type="nucleotide sequence ID" value="NZ_JANFQO010000047.1"/>
</dbReference>
<comment type="similarity">
    <text evidence="1">Belongs to the sigma-70 factor family. ECF subfamily.</text>
</comment>
<dbReference type="Gene3D" id="1.10.10.10">
    <property type="entry name" value="Winged helix-like DNA-binding domain superfamily/Winged helix DNA-binding domain"/>
    <property type="match status" value="1"/>
</dbReference>
<keyword evidence="3" id="KW-0731">Sigma factor</keyword>
<sequence>MNPSTFAIDVPESLLQRAQSGELRAFEQIYRLFERPVYNLALRLLNDADAAREILHDAMLKLFQRLDQFRGDSPFWGWLRQIALNEALMRLRKDKRLEFDASYDELETEAAPPWVHADGLLLEQALGRLPATTRSVLWLYHVEGYSHPEIADALGKSVSFSKSQVARGTARLRGLLDGSTESVTCLIANSRTN</sequence>
<evidence type="ECO:0000256" key="2">
    <source>
        <dbReference type="ARBA" id="ARBA00023015"/>
    </source>
</evidence>
<dbReference type="EMBL" id="JANFQO010000047">
    <property type="protein sequence ID" value="MCQ4167695.1"/>
    <property type="molecule type" value="Genomic_DNA"/>
</dbReference>
<evidence type="ECO:0000256" key="1">
    <source>
        <dbReference type="ARBA" id="ARBA00010641"/>
    </source>
</evidence>
<dbReference type="CDD" id="cd06171">
    <property type="entry name" value="Sigma70_r4"/>
    <property type="match status" value="1"/>
</dbReference>
<comment type="caution">
    <text evidence="7">The sequence shown here is derived from an EMBL/GenBank/DDBJ whole genome shotgun (WGS) entry which is preliminary data.</text>
</comment>
<evidence type="ECO:0000313" key="8">
    <source>
        <dbReference type="Proteomes" id="UP001165498"/>
    </source>
</evidence>
<dbReference type="InterPro" id="IPR014284">
    <property type="entry name" value="RNA_pol_sigma-70_dom"/>
</dbReference>
<protein>
    <submittedName>
        <fullName evidence="7">Sigma-70 family RNA polymerase sigma factor</fullName>
    </submittedName>
</protein>
<gene>
    <name evidence="7" type="ORF">NM961_23550</name>
</gene>
<reference evidence="7" key="1">
    <citation type="submission" date="2022-07" db="EMBL/GenBank/DDBJ databases">
        <title>Tahibacter sp., a new gammaproteobacterium isolated from the silt sample collected at pig farm.</title>
        <authorList>
            <person name="Chen H."/>
        </authorList>
    </citation>
    <scope>NUCLEOTIDE SEQUENCE</scope>
    <source>
        <strain evidence="7">P2K</strain>
    </source>
</reference>
<dbReference type="InterPro" id="IPR013249">
    <property type="entry name" value="RNA_pol_sigma70_r4_t2"/>
</dbReference>
<dbReference type="InterPro" id="IPR039425">
    <property type="entry name" value="RNA_pol_sigma-70-like"/>
</dbReference>
<evidence type="ECO:0000256" key="3">
    <source>
        <dbReference type="ARBA" id="ARBA00023082"/>
    </source>
</evidence>
<dbReference type="PANTHER" id="PTHR43133:SF46">
    <property type="entry name" value="RNA POLYMERASE SIGMA-70 FACTOR ECF SUBFAMILY"/>
    <property type="match status" value="1"/>
</dbReference>
<keyword evidence="4" id="KW-0804">Transcription</keyword>